<dbReference type="AlphaFoldDB" id="A0A3N0V5A3"/>
<proteinExistence type="predicted"/>
<dbReference type="EMBL" id="RJVP01000001">
    <property type="protein sequence ID" value="ROH87987.1"/>
    <property type="molecule type" value="Genomic_DNA"/>
</dbReference>
<organism evidence="1 2">
    <name type="scientific">Pseudomethylobacillus aquaticus</name>
    <dbReference type="NCBI Taxonomy" id="2676064"/>
    <lineage>
        <taxon>Bacteria</taxon>
        <taxon>Pseudomonadati</taxon>
        <taxon>Pseudomonadota</taxon>
        <taxon>Betaproteobacteria</taxon>
        <taxon>Nitrosomonadales</taxon>
        <taxon>Methylophilaceae</taxon>
        <taxon>Pseudomethylobacillus</taxon>
    </lineage>
</organism>
<keyword evidence="2" id="KW-1185">Reference proteome</keyword>
<evidence type="ECO:0000313" key="2">
    <source>
        <dbReference type="Proteomes" id="UP000275137"/>
    </source>
</evidence>
<reference evidence="1 2" key="1">
    <citation type="submission" date="2018-10" db="EMBL/GenBank/DDBJ databases">
        <authorList>
            <person name="Chen W.-M."/>
        </authorList>
    </citation>
    <scope>NUCLEOTIDE SEQUENCE [LARGE SCALE GENOMIC DNA]</scope>
    <source>
        <strain evidence="1 2">H-5</strain>
    </source>
</reference>
<dbReference type="RefSeq" id="WP_123235981.1">
    <property type="nucleotide sequence ID" value="NZ_RJVP01000001.1"/>
</dbReference>
<protein>
    <submittedName>
        <fullName evidence="1">Uncharacterized protein</fullName>
    </submittedName>
</protein>
<name>A0A3N0V5A3_9PROT</name>
<evidence type="ECO:0000313" key="1">
    <source>
        <dbReference type="EMBL" id="ROH87987.1"/>
    </source>
</evidence>
<gene>
    <name evidence="1" type="ORF">ED236_00395</name>
</gene>
<accession>A0A3N0V5A3</accession>
<dbReference type="Proteomes" id="UP000275137">
    <property type="component" value="Unassembled WGS sequence"/>
</dbReference>
<sequence>MNRAQRRQENRLARAKPNRSRAIYSTSFTLLFESFDTIDRMIQKLRHGELEYISGVPVVMSLKGEWYAMLPALDGWIAYWRELTEQHNISYDDSPLAKLRNKLEYSMPLTLDDVDAAESVVHLQRKLYMCLPKSVTTRVAHKVQADIMAAEEIAELMKVAA</sequence>
<comment type="caution">
    <text evidence="1">The sequence shown here is derived from an EMBL/GenBank/DDBJ whole genome shotgun (WGS) entry which is preliminary data.</text>
</comment>